<dbReference type="InterPro" id="IPR050109">
    <property type="entry name" value="HTH-type_TetR-like_transc_reg"/>
</dbReference>
<dbReference type="PRINTS" id="PR00455">
    <property type="entry name" value="HTHTETR"/>
</dbReference>
<dbReference type="InterPro" id="IPR001647">
    <property type="entry name" value="HTH_TetR"/>
</dbReference>
<evidence type="ECO:0000259" key="5">
    <source>
        <dbReference type="PROSITE" id="PS50977"/>
    </source>
</evidence>
<sequence>MTVSTRGLRKQETILDAAEALFLRLGLQAATMGGLSKEAGVAKATLYGYFPDKDTVFAAVVDRFQKRLDAELRENLDGDAPVPDRIAAALVGKSLTVFRVLQGSPHADELLAGKKSLYQDRRNSEEQWVIDLLIPVLEPDYGRQAAELAWLLLACAGGISQRAQSEAELEAGIITIVSAVLTARKADR</sequence>
<organism evidence="6 7">
    <name type="scientific">Tritonibacter litoralis</name>
    <dbReference type="NCBI Taxonomy" id="2662264"/>
    <lineage>
        <taxon>Bacteria</taxon>
        <taxon>Pseudomonadati</taxon>
        <taxon>Pseudomonadota</taxon>
        <taxon>Alphaproteobacteria</taxon>
        <taxon>Rhodobacterales</taxon>
        <taxon>Paracoccaceae</taxon>
        <taxon>Tritonibacter</taxon>
    </lineage>
</organism>
<accession>A0A843YLW8</accession>
<dbReference type="FunFam" id="1.10.10.60:FF:000141">
    <property type="entry name" value="TetR family transcriptional regulator"/>
    <property type="match status" value="1"/>
</dbReference>
<evidence type="ECO:0000256" key="2">
    <source>
        <dbReference type="ARBA" id="ARBA00023125"/>
    </source>
</evidence>
<dbReference type="PROSITE" id="PS50977">
    <property type="entry name" value="HTH_TETR_2"/>
    <property type="match status" value="1"/>
</dbReference>
<name>A0A843YLW8_9RHOB</name>
<dbReference type="InterPro" id="IPR009057">
    <property type="entry name" value="Homeodomain-like_sf"/>
</dbReference>
<dbReference type="Proteomes" id="UP000444174">
    <property type="component" value="Unassembled WGS sequence"/>
</dbReference>
<keyword evidence="1" id="KW-0805">Transcription regulation</keyword>
<dbReference type="GO" id="GO:0003700">
    <property type="term" value="F:DNA-binding transcription factor activity"/>
    <property type="evidence" value="ECO:0007669"/>
    <property type="project" value="TreeGrafter"/>
</dbReference>
<protein>
    <submittedName>
        <fullName evidence="6">TetR family transcriptional regulator</fullName>
    </submittedName>
</protein>
<dbReference type="PANTHER" id="PTHR30055:SF226">
    <property type="entry name" value="HTH-TYPE TRANSCRIPTIONAL REGULATOR PKSA"/>
    <property type="match status" value="1"/>
</dbReference>
<feature type="DNA-binding region" description="H-T-H motif" evidence="4">
    <location>
        <begin position="31"/>
        <end position="50"/>
    </location>
</feature>
<dbReference type="PROSITE" id="PS01081">
    <property type="entry name" value="HTH_TETR_1"/>
    <property type="match status" value="1"/>
</dbReference>
<keyword evidence="7" id="KW-1185">Reference proteome</keyword>
<feature type="domain" description="HTH tetR-type" evidence="5">
    <location>
        <begin position="8"/>
        <end position="68"/>
    </location>
</feature>
<evidence type="ECO:0000256" key="4">
    <source>
        <dbReference type="PROSITE-ProRule" id="PRU00335"/>
    </source>
</evidence>
<dbReference type="SUPFAM" id="SSF46689">
    <property type="entry name" value="Homeodomain-like"/>
    <property type="match status" value="1"/>
</dbReference>
<dbReference type="AlphaFoldDB" id="A0A843YLW8"/>
<dbReference type="GO" id="GO:0000976">
    <property type="term" value="F:transcription cis-regulatory region binding"/>
    <property type="evidence" value="ECO:0007669"/>
    <property type="project" value="TreeGrafter"/>
</dbReference>
<dbReference type="EMBL" id="WIBF01000013">
    <property type="protein sequence ID" value="MQQ10179.1"/>
    <property type="molecule type" value="Genomic_DNA"/>
</dbReference>
<dbReference type="RefSeq" id="WP_153217163.1">
    <property type="nucleotide sequence ID" value="NZ_WIBF01000013.1"/>
</dbReference>
<comment type="caution">
    <text evidence="6">The sequence shown here is derived from an EMBL/GenBank/DDBJ whole genome shotgun (WGS) entry which is preliminary data.</text>
</comment>
<evidence type="ECO:0000313" key="6">
    <source>
        <dbReference type="EMBL" id="MQQ10179.1"/>
    </source>
</evidence>
<dbReference type="InterPro" id="IPR023772">
    <property type="entry name" value="DNA-bd_HTH_TetR-type_CS"/>
</dbReference>
<dbReference type="Pfam" id="PF00440">
    <property type="entry name" value="TetR_N"/>
    <property type="match status" value="1"/>
</dbReference>
<reference evidence="6 7" key="1">
    <citation type="submission" date="2019-10" db="EMBL/GenBank/DDBJ databases">
        <title>Epibacterium sp. nov., isolated from seawater.</title>
        <authorList>
            <person name="Zhang X."/>
            <person name="Li N."/>
        </authorList>
    </citation>
    <scope>NUCLEOTIDE SEQUENCE [LARGE SCALE GENOMIC DNA]</scope>
    <source>
        <strain evidence="6 7">SM1979</strain>
    </source>
</reference>
<gene>
    <name evidence="6" type="ORF">GFB49_17050</name>
</gene>
<dbReference type="PANTHER" id="PTHR30055">
    <property type="entry name" value="HTH-TYPE TRANSCRIPTIONAL REGULATOR RUTR"/>
    <property type="match status" value="1"/>
</dbReference>
<keyword evidence="3" id="KW-0804">Transcription</keyword>
<evidence type="ECO:0000256" key="3">
    <source>
        <dbReference type="ARBA" id="ARBA00023163"/>
    </source>
</evidence>
<proteinExistence type="predicted"/>
<evidence type="ECO:0000256" key="1">
    <source>
        <dbReference type="ARBA" id="ARBA00023015"/>
    </source>
</evidence>
<dbReference type="Gene3D" id="1.10.357.10">
    <property type="entry name" value="Tetracycline Repressor, domain 2"/>
    <property type="match status" value="1"/>
</dbReference>
<evidence type="ECO:0000313" key="7">
    <source>
        <dbReference type="Proteomes" id="UP000444174"/>
    </source>
</evidence>
<keyword evidence="2 4" id="KW-0238">DNA-binding</keyword>